<proteinExistence type="inferred from homology"/>
<evidence type="ECO:0000256" key="10">
    <source>
        <dbReference type="RuleBase" id="RU363039"/>
    </source>
</evidence>
<feature type="binding site" evidence="9">
    <location>
        <position position="861"/>
    </location>
    <ligand>
        <name>ATP</name>
        <dbReference type="ChEBI" id="CHEBI:30616"/>
    </ligand>
</feature>
<dbReference type="GO" id="GO:0002161">
    <property type="term" value="F:aminoacyl-tRNA deacylase activity"/>
    <property type="evidence" value="ECO:0007669"/>
    <property type="project" value="InterPro"/>
</dbReference>
<dbReference type="InterPro" id="IPR025709">
    <property type="entry name" value="Leu_tRNA-synth_edit"/>
</dbReference>
<dbReference type="EC" id="6.1.1.4" evidence="9"/>
<feature type="domain" description="Leucyl-tRNA synthetase editing" evidence="14">
    <location>
        <begin position="442"/>
        <end position="602"/>
    </location>
</feature>
<dbReference type="InterPro" id="IPR009008">
    <property type="entry name" value="Val/Leu/Ile-tRNA-synth_edit"/>
</dbReference>
<protein>
    <recommendedName>
        <fullName evidence="9">Leucine--tRNA ligase</fullName>
        <ecNumber evidence="9">6.1.1.4</ecNumber>
    </recommendedName>
    <alternativeName>
        <fullName evidence="9">Leucyl-tRNA synthetase</fullName>
        <shortName evidence="9">LeuRS</shortName>
    </alternativeName>
</protein>
<dbReference type="SUPFAM" id="SSF52980">
    <property type="entry name" value="Restriction endonuclease-like"/>
    <property type="match status" value="1"/>
</dbReference>
<evidence type="ECO:0000256" key="4">
    <source>
        <dbReference type="ARBA" id="ARBA00022741"/>
    </source>
</evidence>
<keyword evidence="16" id="KW-1185">Reference proteome</keyword>
<dbReference type="AlphaFoldDB" id="D5BCB2"/>
<evidence type="ECO:0000313" key="16">
    <source>
        <dbReference type="Proteomes" id="UP000001654"/>
    </source>
</evidence>
<dbReference type="GO" id="GO:0005524">
    <property type="term" value="F:ATP binding"/>
    <property type="evidence" value="ECO:0007669"/>
    <property type="project" value="UniProtKB-UniRule"/>
</dbReference>
<dbReference type="PRINTS" id="PR00985">
    <property type="entry name" value="TRNASYNTHLEU"/>
</dbReference>
<dbReference type="Proteomes" id="UP000001654">
    <property type="component" value="Chromosome"/>
</dbReference>
<sequence>MNYNFNDIEAKWQKYWAENQTFKALNSSEKPKYYVLDMFPYPSGAGLHVGHPLGYIASDIYARYKRHKGFNVLHPQGYDSFGLPAEQYAIQTGQHPAITTKDNIARYREQLDKIGFSFDWSREVRTSNPEYYKWTQWIFSELFESWYDLEANKSRAISELEAIFASEGNTRVNAACDDAIEDFSSEEWNKFSSEEKQRILLKYRLTYLAETEVNWCPQLGTVLANDEIVNGVSERGGYPVIRKKMTQWSMRISAFAERLLKGLEELDWTDSLKESQRNWIGKSVGAIVEFLILSFPKGEEKAKPGYMTGGNNSHLLIEKAKENRNNPTEAEAALWSQLRNKQLDGYKFRQQHLIGDFIVDFVCLSKKLVIEVDGGIHKETKEYDEERTKILADRGFEVLRFKNEEVLGDIDVILEQVSNNLAQLKDYSDQENESNIPPSGARGIKVFTTRPDTIFGVTFMTLAPEHELVKEITTDAQREEVEAYIEATAKRSERERMADVKTISGAFTGAYAEHPFTKEPVPIWIGDYVLAGYGTGAVMAVPCGDQRDYDFAKHFEIPIKDIFENADISEEAHSGKEGTVIANSDFLNGLEYKEALQKAILKLEEIGAGYGKTNYRLRDAVFSRQRYWGEPFPVYYVNGLPQIIDVAHLPLHLPEVEKYLPTETGEPPLGNATNWAWDTAANKVVSNDKIDDETIFPLELNTMPGWAGSSWYLFRYMDAGNDEVFASEAALDYWENVDLYIGGSEHATGHLLYSRFWTKFLKDRGYLKVEEPFKKLINQGMILGTSAFVYRLEGENKFVSKNLSEVKSVQAIHAPVEYVNASDELDVETFKNWRPEFKEAEFLTEESGAYIVGREVEKMSKSKYNVVNPDDICEDYGADTLRMYEMFLGPIDQAKPWNTAGITGVHNFLKKLWKLYFNNDQFEVSEEKASADSLKTLHKTIKKVTEDIENFSFNTSVSTFMICVNELNAQKCNSREVLEPLAVLIAPYAPHIAEELWSKLGHSESISTAIYPEFEEKFLVESTKNYPISFNGKMRFTMELPMDMSKDDIEKTVMADERTQKQLDGRTPKKVIVVPGKIVNIVG</sequence>
<evidence type="ECO:0000256" key="5">
    <source>
        <dbReference type="ARBA" id="ARBA00022840"/>
    </source>
</evidence>
<evidence type="ECO:0000256" key="2">
    <source>
        <dbReference type="ARBA" id="ARBA00022490"/>
    </source>
</evidence>
<dbReference type="SUPFAM" id="SSF50677">
    <property type="entry name" value="ValRS/IleRS/LeuRS editing domain"/>
    <property type="match status" value="1"/>
</dbReference>
<dbReference type="FunFam" id="3.40.50.620:FF:000056">
    <property type="entry name" value="Leucine--tRNA ligase"/>
    <property type="match status" value="1"/>
</dbReference>
<dbReference type="InterPro" id="IPR009080">
    <property type="entry name" value="tRNAsynth_Ia_anticodon-bd"/>
</dbReference>
<feature type="domain" description="Methionyl/Valyl/Leucyl/Isoleucyl-tRNA synthetase anticodon-binding" evidence="12">
    <location>
        <begin position="934"/>
        <end position="1045"/>
    </location>
</feature>
<keyword evidence="7 9" id="KW-0030">Aminoacyl-tRNA synthetase</keyword>
<evidence type="ECO:0000259" key="11">
    <source>
        <dbReference type="Pfam" id="PF04480"/>
    </source>
</evidence>
<evidence type="ECO:0000256" key="7">
    <source>
        <dbReference type="ARBA" id="ARBA00023146"/>
    </source>
</evidence>
<feature type="short sequence motif" description="'KMSKS' region" evidence="9">
    <location>
        <begin position="858"/>
        <end position="862"/>
    </location>
</feature>
<dbReference type="RefSeq" id="WP_013073798.1">
    <property type="nucleotide sequence ID" value="NC_014041.1"/>
</dbReference>
<dbReference type="NCBIfam" id="TIGR00396">
    <property type="entry name" value="leuS_bact"/>
    <property type="match status" value="1"/>
</dbReference>
<comment type="catalytic activity">
    <reaction evidence="8 9">
        <text>tRNA(Leu) + L-leucine + ATP = L-leucyl-tRNA(Leu) + AMP + diphosphate</text>
        <dbReference type="Rhea" id="RHEA:11688"/>
        <dbReference type="Rhea" id="RHEA-COMP:9613"/>
        <dbReference type="Rhea" id="RHEA-COMP:9622"/>
        <dbReference type="ChEBI" id="CHEBI:30616"/>
        <dbReference type="ChEBI" id="CHEBI:33019"/>
        <dbReference type="ChEBI" id="CHEBI:57427"/>
        <dbReference type="ChEBI" id="CHEBI:78442"/>
        <dbReference type="ChEBI" id="CHEBI:78494"/>
        <dbReference type="ChEBI" id="CHEBI:456215"/>
        <dbReference type="EC" id="6.1.1.4"/>
    </reaction>
</comment>
<dbReference type="Gene3D" id="1.10.730.10">
    <property type="entry name" value="Isoleucyl-tRNA Synthetase, Domain 1"/>
    <property type="match status" value="1"/>
</dbReference>
<keyword evidence="4 9" id="KW-0547">Nucleotide-binding</keyword>
<organism evidence="15 16">
    <name type="scientific">Zunongwangia profunda (strain DSM 18752 / CCTCC AB 206139 / SM-A87)</name>
    <name type="common">Wangia profunda</name>
    <dbReference type="NCBI Taxonomy" id="655815"/>
    <lineage>
        <taxon>Bacteria</taxon>
        <taxon>Pseudomonadati</taxon>
        <taxon>Bacteroidota</taxon>
        <taxon>Flavobacteriia</taxon>
        <taxon>Flavobacteriales</taxon>
        <taxon>Flavobacteriaceae</taxon>
        <taxon>Zunongwangia</taxon>
    </lineage>
</organism>
<dbReference type="GO" id="GO:0006429">
    <property type="term" value="P:leucyl-tRNA aminoacylation"/>
    <property type="evidence" value="ECO:0007669"/>
    <property type="project" value="UniProtKB-UniRule"/>
</dbReference>
<keyword evidence="2 9" id="KW-0963">Cytoplasm</keyword>
<dbReference type="FunFam" id="3.40.50.620:FF:000060">
    <property type="entry name" value="Leucine--tRNA ligase"/>
    <property type="match status" value="1"/>
</dbReference>
<dbReference type="GO" id="GO:0004823">
    <property type="term" value="F:leucine-tRNA ligase activity"/>
    <property type="evidence" value="ECO:0007669"/>
    <property type="project" value="UniProtKB-UniRule"/>
</dbReference>
<dbReference type="SUPFAM" id="SSF52374">
    <property type="entry name" value="Nucleotidylyl transferase"/>
    <property type="match status" value="1"/>
</dbReference>
<keyword evidence="3 9" id="KW-0436">Ligase</keyword>
<dbReference type="SUPFAM" id="SSF47323">
    <property type="entry name" value="Anticodon-binding domain of a subclass of class I aminoacyl-tRNA synthetases"/>
    <property type="match status" value="1"/>
</dbReference>
<accession>D5BCB2</accession>
<dbReference type="HAMAP" id="MF_00049_B">
    <property type="entry name" value="Leu_tRNA_synth_B"/>
    <property type="match status" value="1"/>
</dbReference>
<evidence type="ECO:0000256" key="6">
    <source>
        <dbReference type="ARBA" id="ARBA00022917"/>
    </source>
</evidence>
<dbReference type="InterPro" id="IPR002302">
    <property type="entry name" value="Leu-tRNA-ligase"/>
</dbReference>
<dbReference type="eggNOG" id="COG0495">
    <property type="taxonomic scope" value="Bacteria"/>
</dbReference>
<feature type="domain" description="DUF559" evidence="11">
    <location>
        <begin position="318"/>
        <end position="421"/>
    </location>
</feature>
<evidence type="ECO:0000256" key="9">
    <source>
        <dbReference type="HAMAP-Rule" id="MF_00049"/>
    </source>
</evidence>
<evidence type="ECO:0000256" key="8">
    <source>
        <dbReference type="ARBA" id="ARBA00047469"/>
    </source>
</evidence>
<dbReference type="PANTHER" id="PTHR43740:SF2">
    <property type="entry name" value="LEUCINE--TRNA LIGASE, MITOCHONDRIAL"/>
    <property type="match status" value="1"/>
</dbReference>
<name>D5BCB2_ZUNPS</name>
<dbReference type="PROSITE" id="PS00178">
    <property type="entry name" value="AA_TRNA_LIGASE_I"/>
    <property type="match status" value="1"/>
</dbReference>
<evidence type="ECO:0000256" key="3">
    <source>
        <dbReference type="ARBA" id="ARBA00022598"/>
    </source>
</evidence>
<dbReference type="Gene3D" id="3.40.50.620">
    <property type="entry name" value="HUPs"/>
    <property type="match status" value="2"/>
</dbReference>
<dbReference type="CDD" id="cd07958">
    <property type="entry name" value="Anticodon_Ia_Leu_BEm"/>
    <property type="match status" value="1"/>
</dbReference>
<dbReference type="InterPro" id="IPR001412">
    <property type="entry name" value="aa-tRNA-synth_I_CS"/>
</dbReference>
<evidence type="ECO:0000259" key="12">
    <source>
        <dbReference type="Pfam" id="PF08264"/>
    </source>
</evidence>
<dbReference type="Pfam" id="PF08264">
    <property type="entry name" value="Anticodon_1"/>
    <property type="match status" value="1"/>
</dbReference>
<evidence type="ECO:0000259" key="14">
    <source>
        <dbReference type="Pfam" id="PF13603"/>
    </source>
</evidence>
<evidence type="ECO:0000313" key="15">
    <source>
        <dbReference type="EMBL" id="ADF54738.1"/>
    </source>
</evidence>
<dbReference type="HOGENOM" id="CLU_004427_0_0_10"/>
<feature type="domain" description="Methionyl/Leucyl tRNA synthetase" evidence="13">
    <location>
        <begin position="38"/>
        <end position="167"/>
    </location>
</feature>
<dbReference type="InterPro" id="IPR014729">
    <property type="entry name" value="Rossmann-like_a/b/a_fold"/>
</dbReference>
<dbReference type="eggNOG" id="COG2852">
    <property type="taxonomic scope" value="Bacteria"/>
</dbReference>
<evidence type="ECO:0000256" key="1">
    <source>
        <dbReference type="ARBA" id="ARBA00005594"/>
    </source>
</evidence>
<evidence type="ECO:0000259" key="13">
    <source>
        <dbReference type="Pfam" id="PF09334"/>
    </source>
</evidence>
<dbReference type="InterPro" id="IPR011335">
    <property type="entry name" value="Restrct_endonuc-II-like"/>
</dbReference>
<dbReference type="Pfam" id="PF09334">
    <property type="entry name" value="tRNA-synt_1g"/>
    <property type="match status" value="1"/>
</dbReference>
<keyword evidence="6 9" id="KW-0648">Protein biosynthesis</keyword>
<dbReference type="GO" id="GO:0005829">
    <property type="term" value="C:cytosol"/>
    <property type="evidence" value="ECO:0007669"/>
    <property type="project" value="TreeGrafter"/>
</dbReference>
<dbReference type="Gene3D" id="3.90.740.10">
    <property type="entry name" value="Valyl/Leucyl/Isoleucyl-tRNA synthetase, editing domain"/>
    <property type="match status" value="1"/>
</dbReference>
<dbReference type="InterPro" id="IPR047216">
    <property type="entry name" value="Endonuclease_DUF559_bact"/>
</dbReference>
<gene>
    <name evidence="9" type="primary">leuS</name>
    <name evidence="15" type="ordered locus">ZPR_4437</name>
</gene>
<comment type="subcellular location">
    <subcellularLocation>
        <location evidence="9">Cytoplasm</location>
    </subcellularLocation>
</comment>
<dbReference type="InterPro" id="IPR013155">
    <property type="entry name" value="M/V/L/I-tRNA-synth_anticd-bd"/>
</dbReference>
<dbReference type="InterPro" id="IPR015413">
    <property type="entry name" value="Methionyl/Leucyl_tRNA_Synth"/>
</dbReference>
<dbReference type="KEGG" id="zpr:ZPR_4437"/>
<dbReference type="InterPro" id="IPR007569">
    <property type="entry name" value="DUF559"/>
</dbReference>
<keyword evidence="5 9" id="KW-0067">ATP-binding</keyword>
<reference evidence="15 16" key="1">
    <citation type="journal article" date="2010" name="BMC Genomics">
        <title>The complete genome of Zunongwangia profunda SM-A87 reveals its adaptation to the deep-sea environment and ecological role in sedimentary organic nitrogen degradation.</title>
        <authorList>
            <person name="Qin Q.L."/>
            <person name="Zhang X.Y."/>
            <person name="Wang X.M."/>
            <person name="Liu G.M."/>
            <person name="Chen X.L."/>
            <person name="Xie B.B."/>
            <person name="Dang H.Y."/>
            <person name="Zhou B.C."/>
            <person name="Yu J."/>
            <person name="Zhang Y.Z."/>
        </authorList>
    </citation>
    <scope>NUCLEOTIDE SEQUENCE [LARGE SCALE GENOMIC DNA]</scope>
    <source>
        <strain evidence="16">DSM 18752 / CCTCC AB 206139 / SM-A87</strain>
    </source>
</reference>
<dbReference type="CDD" id="cd01038">
    <property type="entry name" value="Endonuclease_DUF559"/>
    <property type="match status" value="1"/>
</dbReference>
<dbReference type="STRING" id="655815.ZPR_4437"/>
<dbReference type="Pfam" id="PF04480">
    <property type="entry name" value="DUF559"/>
    <property type="match status" value="1"/>
</dbReference>
<dbReference type="Pfam" id="PF13603">
    <property type="entry name" value="tRNA-synt_1_2"/>
    <property type="match status" value="1"/>
</dbReference>
<comment type="caution">
    <text evidence="9">Lacks conserved residue(s) required for the propagation of feature annotation.</text>
</comment>
<comment type="similarity">
    <text evidence="1 9 10">Belongs to the class-I aminoacyl-tRNA synthetase family.</text>
</comment>
<dbReference type="PANTHER" id="PTHR43740">
    <property type="entry name" value="LEUCYL-TRNA SYNTHETASE"/>
    <property type="match status" value="1"/>
</dbReference>
<dbReference type="EMBL" id="CP001650">
    <property type="protein sequence ID" value="ADF54738.1"/>
    <property type="molecule type" value="Genomic_DNA"/>
</dbReference>
<dbReference type="FunFam" id="1.10.730.10:FF:000011">
    <property type="entry name" value="Leucine--tRNA ligase chloroplastic/mitochondrial"/>
    <property type="match status" value="1"/>
</dbReference>
<dbReference type="Gene3D" id="3.40.960.10">
    <property type="entry name" value="VSR Endonuclease"/>
    <property type="match status" value="1"/>
</dbReference>
<dbReference type="OrthoDB" id="9810365at2"/>